<organism evidence="1 2">
    <name type="scientific">Nephila pilipes</name>
    <name type="common">Giant wood spider</name>
    <name type="synonym">Nephila maculata</name>
    <dbReference type="NCBI Taxonomy" id="299642"/>
    <lineage>
        <taxon>Eukaryota</taxon>
        <taxon>Metazoa</taxon>
        <taxon>Ecdysozoa</taxon>
        <taxon>Arthropoda</taxon>
        <taxon>Chelicerata</taxon>
        <taxon>Arachnida</taxon>
        <taxon>Araneae</taxon>
        <taxon>Araneomorphae</taxon>
        <taxon>Entelegynae</taxon>
        <taxon>Araneoidea</taxon>
        <taxon>Nephilidae</taxon>
        <taxon>Nephila</taxon>
    </lineage>
</organism>
<protein>
    <submittedName>
        <fullName evidence="1">Uncharacterized protein</fullName>
    </submittedName>
</protein>
<sequence>MKGLDLVLDRTRNSNLLSRIPIGIKCPPPNYTSMKSSNKIKCPPPNYTSMKGIPCSLPLYNRPLPFSSYNFRYSLLWNTFPHRLYLSEDSNRNLLIRSQTPYPLGHADSDASPTAISTREFSGMKI</sequence>
<keyword evidence="2" id="KW-1185">Reference proteome</keyword>
<gene>
    <name evidence="1" type="ORF">NPIL_69291</name>
</gene>
<proteinExistence type="predicted"/>
<reference evidence="1" key="1">
    <citation type="submission" date="2020-08" db="EMBL/GenBank/DDBJ databases">
        <title>Multicomponent nature underlies the extraordinary mechanical properties of spider dragline silk.</title>
        <authorList>
            <person name="Kono N."/>
            <person name="Nakamura H."/>
            <person name="Mori M."/>
            <person name="Yoshida Y."/>
            <person name="Ohtoshi R."/>
            <person name="Malay A.D."/>
            <person name="Moran D.A.P."/>
            <person name="Tomita M."/>
            <person name="Numata K."/>
            <person name="Arakawa K."/>
        </authorList>
    </citation>
    <scope>NUCLEOTIDE SEQUENCE</scope>
</reference>
<evidence type="ECO:0000313" key="1">
    <source>
        <dbReference type="EMBL" id="GFU17734.1"/>
    </source>
</evidence>
<name>A0A8X6QEM7_NEPPI</name>
<comment type="caution">
    <text evidence="1">The sequence shown here is derived from an EMBL/GenBank/DDBJ whole genome shotgun (WGS) entry which is preliminary data.</text>
</comment>
<evidence type="ECO:0000313" key="2">
    <source>
        <dbReference type="Proteomes" id="UP000887013"/>
    </source>
</evidence>
<dbReference type="Proteomes" id="UP000887013">
    <property type="component" value="Unassembled WGS sequence"/>
</dbReference>
<dbReference type="EMBL" id="BMAW01080001">
    <property type="protein sequence ID" value="GFU17734.1"/>
    <property type="molecule type" value="Genomic_DNA"/>
</dbReference>
<accession>A0A8X6QEM7</accession>
<dbReference type="AlphaFoldDB" id="A0A8X6QEM7"/>